<dbReference type="InterPro" id="IPR055687">
    <property type="entry name" value="DUF7263"/>
</dbReference>
<organism evidence="2 3">
    <name type="scientific">Halobaculum magnesiiphilum</name>
    <dbReference type="NCBI Taxonomy" id="1017351"/>
    <lineage>
        <taxon>Archaea</taxon>
        <taxon>Methanobacteriati</taxon>
        <taxon>Methanobacteriota</taxon>
        <taxon>Stenosarchaea group</taxon>
        <taxon>Halobacteria</taxon>
        <taxon>Halobacteriales</taxon>
        <taxon>Haloferacaceae</taxon>
        <taxon>Halobaculum</taxon>
    </lineage>
</organism>
<dbReference type="AlphaFoldDB" id="A0A8T8WAN1"/>
<keyword evidence="1" id="KW-0812">Transmembrane</keyword>
<dbReference type="GeneID" id="67178748"/>
<dbReference type="Proteomes" id="UP000826254">
    <property type="component" value="Chromosome"/>
</dbReference>
<accession>A0A8T8WAN1</accession>
<dbReference type="EMBL" id="CP081958">
    <property type="protein sequence ID" value="QZP36888.1"/>
    <property type="molecule type" value="Genomic_DNA"/>
</dbReference>
<keyword evidence="3" id="KW-1185">Reference proteome</keyword>
<evidence type="ECO:0000313" key="2">
    <source>
        <dbReference type="EMBL" id="QZP36888.1"/>
    </source>
</evidence>
<dbReference type="RefSeq" id="WP_222606706.1">
    <property type="nucleotide sequence ID" value="NZ_CP081958.1"/>
</dbReference>
<gene>
    <name evidence="2" type="ORF">K6T50_11360</name>
</gene>
<dbReference type="Pfam" id="PF23924">
    <property type="entry name" value="DUF7263"/>
    <property type="match status" value="1"/>
</dbReference>
<name>A0A8T8WAN1_9EURY</name>
<reference evidence="2 3" key="1">
    <citation type="journal article" date="2021" name="Int. J. Syst. Evol. Microbiol.">
        <title>Halobaculum halophilum sp. nov. and Halobaculum salinum sp. nov., isolated from salt lake and saline soil.</title>
        <authorList>
            <person name="Cui H.L."/>
            <person name="Shi X.W."/>
            <person name="Yin X.M."/>
            <person name="Yang X.Y."/>
            <person name="Hou J."/>
            <person name="Zhu L."/>
        </authorList>
    </citation>
    <scope>NUCLEOTIDE SEQUENCE [LARGE SCALE GENOMIC DNA]</scope>
    <source>
        <strain evidence="2 3">NBRC 109044</strain>
    </source>
</reference>
<keyword evidence="1" id="KW-0472">Membrane</keyword>
<proteinExistence type="predicted"/>
<keyword evidence="1" id="KW-1133">Transmembrane helix</keyword>
<feature type="transmembrane region" description="Helical" evidence="1">
    <location>
        <begin position="20"/>
        <end position="41"/>
    </location>
</feature>
<sequence>MTRQKGTGGDRTHRRGQANLAALVAALIVLTATIGVTLGLAEGALAGADRQPGERRAAVAVAERLTAADSPATRRENVLNASALDSLAPEELAALAPPLTDAAFVVRVDGRAVVRRGDPTDGVSFRRIVLVSATEERAREVDAAGAVTLPRRTDRVRLAFDEADVETVRANGRIVLHRPGGLRGTETVPVSRAETLTLSFDANATGTVGVISTPERTRKATLEVTVDA</sequence>
<protein>
    <submittedName>
        <fullName evidence="2">Uncharacterized protein</fullName>
    </submittedName>
</protein>
<dbReference type="KEGG" id="hmp:K6T50_11360"/>
<evidence type="ECO:0000256" key="1">
    <source>
        <dbReference type="SAM" id="Phobius"/>
    </source>
</evidence>
<evidence type="ECO:0000313" key="3">
    <source>
        <dbReference type="Proteomes" id="UP000826254"/>
    </source>
</evidence>